<dbReference type="SUPFAM" id="SSF46785">
    <property type="entry name" value="Winged helix' DNA-binding domain"/>
    <property type="match status" value="1"/>
</dbReference>
<reference evidence="5 6" key="1">
    <citation type="submission" date="2019-10" db="EMBL/GenBank/DDBJ databases">
        <title>Alkalibaculum tamaniensis sp.nov., a new alkaliphilic acetogen, isolated on methoxylated aromatics from a mud volcano.</title>
        <authorList>
            <person name="Khomyakova M.A."/>
            <person name="Merkel A.Y."/>
            <person name="Bonch-Osmolovskaya E.A."/>
            <person name="Slobodkin A.I."/>
        </authorList>
    </citation>
    <scope>NUCLEOTIDE SEQUENCE [LARGE SCALE GENOMIC DNA]</scope>
    <source>
        <strain evidence="5 6">M08DMB</strain>
    </source>
</reference>
<gene>
    <name evidence="5" type="ORF">GC105_10280</name>
</gene>
<keyword evidence="6" id="KW-1185">Reference proteome</keyword>
<protein>
    <submittedName>
        <fullName evidence="5">GntR family transcriptional regulator</fullName>
    </submittedName>
</protein>
<dbReference type="InterPro" id="IPR028978">
    <property type="entry name" value="Chorismate_lyase_/UTRA_dom_sf"/>
</dbReference>
<dbReference type="GO" id="GO:0003700">
    <property type="term" value="F:DNA-binding transcription factor activity"/>
    <property type="evidence" value="ECO:0007669"/>
    <property type="project" value="InterPro"/>
</dbReference>
<evidence type="ECO:0000313" key="6">
    <source>
        <dbReference type="Proteomes" id="UP000440004"/>
    </source>
</evidence>
<evidence type="ECO:0000256" key="3">
    <source>
        <dbReference type="ARBA" id="ARBA00023163"/>
    </source>
</evidence>
<name>A0A6A7K9V8_9FIRM</name>
<dbReference type="AlphaFoldDB" id="A0A6A7K9V8"/>
<evidence type="ECO:0000259" key="4">
    <source>
        <dbReference type="PROSITE" id="PS50949"/>
    </source>
</evidence>
<dbReference type="Proteomes" id="UP000440004">
    <property type="component" value="Unassembled WGS sequence"/>
</dbReference>
<dbReference type="Gene3D" id="1.10.10.10">
    <property type="entry name" value="Winged helix-like DNA-binding domain superfamily/Winged helix DNA-binding domain"/>
    <property type="match status" value="1"/>
</dbReference>
<comment type="caution">
    <text evidence="5">The sequence shown here is derived from an EMBL/GenBank/DDBJ whole genome shotgun (WGS) entry which is preliminary data.</text>
</comment>
<dbReference type="CDD" id="cd07377">
    <property type="entry name" value="WHTH_GntR"/>
    <property type="match status" value="1"/>
</dbReference>
<evidence type="ECO:0000256" key="2">
    <source>
        <dbReference type="ARBA" id="ARBA00023125"/>
    </source>
</evidence>
<dbReference type="SMART" id="SM00866">
    <property type="entry name" value="UTRA"/>
    <property type="match status" value="1"/>
</dbReference>
<evidence type="ECO:0000256" key="1">
    <source>
        <dbReference type="ARBA" id="ARBA00023015"/>
    </source>
</evidence>
<dbReference type="PRINTS" id="PR00035">
    <property type="entry name" value="HTHGNTR"/>
</dbReference>
<dbReference type="InterPro" id="IPR036390">
    <property type="entry name" value="WH_DNA-bd_sf"/>
</dbReference>
<dbReference type="InterPro" id="IPR050679">
    <property type="entry name" value="Bact_HTH_transcr_reg"/>
</dbReference>
<dbReference type="RefSeq" id="WP_152804422.1">
    <property type="nucleotide sequence ID" value="NZ_WHNX01000014.1"/>
</dbReference>
<sequence>MGVLYVDIVDDIKNKILNGVIQPGDLLQPETEMANSYGVSRTTLRKSFALLVNEGYIYTIPGKGNYVCKPTGKQYELQFDEIENLKCKIDEVSLLDVKVVEPNKKLMTHLMLGPLDRIIRIRKVTYCNKKPIEFIVVYLPYEKGNPIVEDVIKFANFHDIMESNRLHFQIKKKISIEIVKPNDEVRKHLKLNEEYVFLISQQIYSLEKNSILSYNEFYIHGEHITLNAETKI</sequence>
<keyword evidence="1" id="KW-0805">Transcription regulation</keyword>
<dbReference type="Gene3D" id="3.40.1410.10">
    <property type="entry name" value="Chorismate lyase-like"/>
    <property type="match status" value="1"/>
</dbReference>
<keyword evidence="3" id="KW-0804">Transcription</keyword>
<dbReference type="InterPro" id="IPR011663">
    <property type="entry name" value="UTRA"/>
</dbReference>
<accession>A0A6A7K9V8</accession>
<dbReference type="InterPro" id="IPR000524">
    <property type="entry name" value="Tscrpt_reg_HTH_GntR"/>
</dbReference>
<organism evidence="5 6">
    <name type="scientific">Alkalibaculum sporogenes</name>
    <dbReference type="NCBI Taxonomy" id="2655001"/>
    <lineage>
        <taxon>Bacteria</taxon>
        <taxon>Bacillati</taxon>
        <taxon>Bacillota</taxon>
        <taxon>Clostridia</taxon>
        <taxon>Eubacteriales</taxon>
        <taxon>Eubacteriaceae</taxon>
        <taxon>Alkalibaculum</taxon>
    </lineage>
</organism>
<evidence type="ECO:0000313" key="5">
    <source>
        <dbReference type="EMBL" id="MPW26176.1"/>
    </source>
</evidence>
<proteinExistence type="predicted"/>
<dbReference type="EMBL" id="WHNX01000014">
    <property type="protein sequence ID" value="MPW26176.1"/>
    <property type="molecule type" value="Genomic_DNA"/>
</dbReference>
<dbReference type="Pfam" id="PF00392">
    <property type="entry name" value="GntR"/>
    <property type="match status" value="1"/>
</dbReference>
<dbReference type="Pfam" id="PF07702">
    <property type="entry name" value="UTRA"/>
    <property type="match status" value="1"/>
</dbReference>
<dbReference type="PANTHER" id="PTHR44846">
    <property type="entry name" value="MANNOSYL-D-GLYCERATE TRANSPORT/METABOLISM SYSTEM REPRESSOR MNGR-RELATED"/>
    <property type="match status" value="1"/>
</dbReference>
<dbReference type="GO" id="GO:0045892">
    <property type="term" value="P:negative regulation of DNA-templated transcription"/>
    <property type="evidence" value="ECO:0007669"/>
    <property type="project" value="TreeGrafter"/>
</dbReference>
<dbReference type="PROSITE" id="PS50949">
    <property type="entry name" value="HTH_GNTR"/>
    <property type="match status" value="1"/>
</dbReference>
<dbReference type="SMART" id="SM00345">
    <property type="entry name" value="HTH_GNTR"/>
    <property type="match status" value="1"/>
</dbReference>
<dbReference type="InterPro" id="IPR036388">
    <property type="entry name" value="WH-like_DNA-bd_sf"/>
</dbReference>
<feature type="domain" description="HTH gntR-type" evidence="4">
    <location>
        <begin position="2"/>
        <end position="70"/>
    </location>
</feature>
<dbReference type="PANTHER" id="PTHR44846:SF1">
    <property type="entry name" value="MANNOSYL-D-GLYCERATE TRANSPORT_METABOLISM SYSTEM REPRESSOR MNGR-RELATED"/>
    <property type="match status" value="1"/>
</dbReference>
<dbReference type="SUPFAM" id="SSF64288">
    <property type="entry name" value="Chorismate lyase-like"/>
    <property type="match status" value="1"/>
</dbReference>
<dbReference type="GO" id="GO:0003677">
    <property type="term" value="F:DNA binding"/>
    <property type="evidence" value="ECO:0007669"/>
    <property type="project" value="UniProtKB-KW"/>
</dbReference>
<keyword evidence="2" id="KW-0238">DNA-binding</keyword>